<evidence type="ECO:0000313" key="2">
    <source>
        <dbReference type="EMBL" id="GJJ14429.1"/>
    </source>
</evidence>
<dbReference type="CDD" id="cd12148">
    <property type="entry name" value="fungal_TF_MHR"/>
    <property type="match status" value="2"/>
</dbReference>
<organism evidence="2 3">
    <name type="scientific">Clathrus columnatus</name>
    <dbReference type="NCBI Taxonomy" id="1419009"/>
    <lineage>
        <taxon>Eukaryota</taxon>
        <taxon>Fungi</taxon>
        <taxon>Dikarya</taxon>
        <taxon>Basidiomycota</taxon>
        <taxon>Agaricomycotina</taxon>
        <taxon>Agaricomycetes</taxon>
        <taxon>Phallomycetidae</taxon>
        <taxon>Phallales</taxon>
        <taxon>Clathraceae</taxon>
        <taxon>Clathrus</taxon>
    </lineage>
</organism>
<evidence type="ECO:0000313" key="3">
    <source>
        <dbReference type="Proteomes" id="UP001050691"/>
    </source>
</evidence>
<dbReference type="Proteomes" id="UP001050691">
    <property type="component" value="Unassembled WGS sequence"/>
</dbReference>
<proteinExistence type="predicted"/>
<feature type="region of interest" description="Disordered" evidence="1">
    <location>
        <begin position="390"/>
        <end position="467"/>
    </location>
</feature>
<feature type="compositionally biased region" description="Polar residues" evidence="1">
    <location>
        <begin position="76"/>
        <end position="99"/>
    </location>
</feature>
<feature type="compositionally biased region" description="Low complexity" evidence="1">
    <location>
        <begin position="100"/>
        <end position="118"/>
    </location>
</feature>
<dbReference type="GO" id="GO:0000981">
    <property type="term" value="F:DNA-binding transcription factor activity, RNA polymerase II-specific"/>
    <property type="evidence" value="ECO:0007669"/>
    <property type="project" value="TreeGrafter"/>
</dbReference>
<keyword evidence="3" id="KW-1185">Reference proteome</keyword>
<dbReference type="AlphaFoldDB" id="A0AAV5AIH6"/>
<dbReference type="InterPro" id="IPR052780">
    <property type="entry name" value="AAA_Catabolism_Regulators"/>
</dbReference>
<evidence type="ECO:0000256" key="1">
    <source>
        <dbReference type="SAM" id="MobiDB-lite"/>
    </source>
</evidence>
<feature type="compositionally biased region" description="Polar residues" evidence="1">
    <location>
        <begin position="438"/>
        <end position="452"/>
    </location>
</feature>
<feature type="compositionally biased region" description="Low complexity" evidence="1">
    <location>
        <begin position="408"/>
        <end position="425"/>
    </location>
</feature>
<sequence>MSVYAVPARRWEEDRSWLYLGLAIRIATDLNLHQPSSTAISAVANASSNTNNGNSIGNGGGDVSVNGSGSGAKLARSQNQNQYPSHASSSIPSNLTQGATSPSSLTTPTTSISLNTSVATTSSSKATEKLEKSEREFLNRKPSTIKEDFIIRNASEWYKRSPYNMSFDIQLCAYTELLRIVTRFHDEVWSGSRGVGNGVGIKGAILIDFKLKDVDFYTITMRYDDQLRSFQEQAAARFERDSKKDDPGSVYRTGLLPFMVNYSRLVMFSFGFQQAVERGLQRDDIFFQRCFDAACAVITTVVDRLAPTGYLRFAPDGHFIFVSFAAAFLLKLLRPDFSRIVNRSHKDQVLTLVRKLIRTLGSPEIAVDDKHTPKLYSRFLAGLVSRHSTRKKGDSVSKTQQNIGNENGHMQMSQGQLGQQSSIHQGHTHMHPAIDYGSPNSHYDLSSPSQIISPDGLRQPQTTGHGYIPSNSQGYAQNVQFPPVHYAGESQQAQGPSHVSTLDYYDSSSASGTTATNANNVQHQHFLSDMSIELGGSVQQTRGMEQFDDSLGTALPDHEYLASMQAINNAGWWGHVMMPGFTYPGGNNYNGGQQSQQQVQFGQMDFESDGVVPNSQYQASQSHNNMSTYPETEDYPFGFER</sequence>
<dbReference type="GO" id="GO:0045944">
    <property type="term" value="P:positive regulation of transcription by RNA polymerase II"/>
    <property type="evidence" value="ECO:0007669"/>
    <property type="project" value="TreeGrafter"/>
</dbReference>
<dbReference type="PANTHER" id="PTHR31644">
    <property type="entry name" value="TRANSCRIPTIONAL ACTIVATOR ARO80-RELATED"/>
    <property type="match status" value="1"/>
</dbReference>
<protein>
    <submittedName>
        <fullName evidence="2">Uncharacterized protein</fullName>
    </submittedName>
</protein>
<feature type="compositionally biased region" description="Polar residues" evidence="1">
    <location>
        <begin position="615"/>
        <end position="630"/>
    </location>
</feature>
<comment type="caution">
    <text evidence="2">The sequence shown here is derived from an EMBL/GenBank/DDBJ whole genome shotgun (WGS) entry which is preliminary data.</text>
</comment>
<gene>
    <name evidence="2" type="ORF">Clacol_008693</name>
</gene>
<accession>A0AAV5AIH6</accession>
<feature type="compositionally biased region" description="Polar residues" evidence="1">
    <location>
        <begin position="396"/>
        <end position="405"/>
    </location>
</feature>
<reference evidence="2" key="1">
    <citation type="submission" date="2021-10" db="EMBL/GenBank/DDBJ databases">
        <title>De novo Genome Assembly of Clathrus columnatus (Basidiomycota, Fungi) Using Illumina and Nanopore Sequence Data.</title>
        <authorList>
            <person name="Ogiso-Tanaka E."/>
            <person name="Itagaki H."/>
            <person name="Hosoya T."/>
            <person name="Hosaka K."/>
        </authorList>
    </citation>
    <scope>NUCLEOTIDE SEQUENCE</scope>
    <source>
        <strain evidence="2">MO-923</strain>
    </source>
</reference>
<dbReference type="EMBL" id="BPWL01000009">
    <property type="protein sequence ID" value="GJJ14429.1"/>
    <property type="molecule type" value="Genomic_DNA"/>
</dbReference>
<feature type="region of interest" description="Disordered" evidence="1">
    <location>
        <begin position="53"/>
        <end position="118"/>
    </location>
</feature>
<dbReference type="PANTHER" id="PTHR31644:SF2">
    <property type="entry name" value="TRANSCRIPTIONAL ACTIVATOR ARO80-RELATED"/>
    <property type="match status" value="1"/>
</dbReference>
<name>A0AAV5AIH6_9AGAM</name>
<dbReference type="GO" id="GO:0009074">
    <property type="term" value="P:aromatic amino acid family catabolic process"/>
    <property type="evidence" value="ECO:0007669"/>
    <property type="project" value="TreeGrafter"/>
</dbReference>
<feature type="region of interest" description="Disordered" evidence="1">
    <location>
        <begin position="615"/>
        <end position="641"/>
    </location>
</feature>
<dbReference type="GO" id="GO:0005634">
    <property type="term" value="C:nucleus"/>
    <property type="evidence" value="ECO:0007669"/>
    <property type="project" value="TreeGrafter"/>
</dbReference>